<protein>
    <submittedName>
        <fullName evidence="1">Uncharacterized protein</fullName>
    </submittedName>
</protein>
<dbReference type="AlphaFoldDB" id="A0A6L5Y1P5"/>
<dbReference type="Proteomes" id="UP000474676">
    <property type="component" value="Unassembled WGS sequence"/>
</dbReference>
<proteinExistence type="predicted"/>
<dbReference type="RefSeq" id="WP_154573237.1">
    <property type="nucleotide sequence ID" value="NZ_JAQXGS010000114.1"/>
</dbReference>
<keyword evidence="2" id="KW-1185">Reference proteome</keyword>
<accession>A0A6L5Y1P5</accession>
<dbReference type="GeneID" id="303113724"/>
<organism evidence="1 2">
    <name type="scientific">Hornefia butyriciproducens</name>
    <dbReference type="NCBI Taxonomy" id="2652293"/>
    <lineage>
        <taxon>Bacteria</taxon>
        <taxon>Bacillati</taxon>
        <taxon>Bacillota</taxon>
        <taxon>Clostridia</taxon>
        <taxon>Peptostreptococcales</taxon>
        <taxon>Anaerovoracaceae</taxon>
        <taxon>Hornefia</taxon>
    </lineage>
</organism>
<sequence length="307" mass="35403">MELITKGGNSCVEKDCLRMVLFLLRENAMDYQKFRDEIVKKIRGYLPEEYAGWEMKVEFIRTRRGRREAVLIGSGEDGTAVPTLYIDMLYEWYQSCGSLEKTLRFAAEFYVSGMRYGRAMSECMRPEPREDGIIMALINTERNRELLSDVPNRSCHDMSIIYRYMIPLPDRSFNAVTITNALAEREGLSEERLYELAMENTPRMLPLYTENIGENINVLSNDRGIIGAAAMLYRESLANISEMMESDLYVIPSSVHEIITLPVEDASADKLRKMIYEANRTVLEAGDMLSDTLYYYSRENKTMRPAL</sequence>
<evidence type="ECO:0000313" key="2">
    <source>
        <dbReference type="Proteomes" id="UP000474676"/>
    </source>
</evidence>
<evidence type="ECO:0000313" key="1">
    <source>
        <dbReference type="EMBL" id="MST50744.1"/>
    </source>
</evidence>
<name>A0A6L5Y1P5_9FIRM</name>
<gene>
    <name evidence="1" type="ORF">FYJ64_00175</name>
</gene>
<reference evidence="1 2" key="1">
    <citation type="submission" date="2019-08" db="EMBL/GenBank/DDBJ databases">
        <title>In-depth cultivation of the pig gut microbiome towards novel bacterial diversity and tailored functional studies.</title>
        <authorList>
            <person name="Wylensek D."/>
            <person name="Hitch T.C.A."/>
            <person name="Clavel T."/>
        </authorList>
    </citation>
    <scope>NUCLEOTIDE SEQUENCE [LARGE SCALE GENOMIC DNA]</scope>
    <source>
        <strain evidence="1 2">WCA-MUC-591-APC-3H</strain>
    </source>
</reference>
<dbReference type="Pfam" id="PF18941">
    <property type="entry name" value="DUF5688"/>
    <property type="match status" value="1"/>
</dbReference>
<dbReference type="EMBL" id="VUMZ01000001">
    <property type="protein sequence ID" value="MST50744.1"/>
    <property type="molecule type" value="Genomic_DNA"/>
</dbReference>
<dbReference type="InterPro" id="IPR043743">
    <property type="entry name" value="DUF5688"/>
</dbReference>
<comment type="caution">
    <text evidence="1">The sequence shown here is derived from an EMBL/GenBank/DDBJ whole genome shotgun (WGS) entry which is preliminary data.</text>
</comment>